<dbReference type="GO" id="GO:0034498">
    <property type="term" value="P:early endosome to Golgi transport"/>
    <property type="evidence" value="ECO:0007669"/>
    <property type="project" value="TreeGrafter"/>
</dbReference>
<keyword evidence="10" id="KW-1185">Reference proteome</keyword>
<dbReference type="PANTHER" id="PTHR13251:SF3">
    <property type="entry name" value="TRAFFICKING PROTEIN PARTICLE COMPLEX SUBUNIT 10"/>
    <property type="match status" value="1"/>
</dbReference>
<sequence length="1466" mass="161975">MDTSPQAGSSNVTVEYTDPSGLFPLVQPIFENKLPFKNLHWKSPSRPVRSIESLRIGFVPAVQQDNTERKPSSDTPPGTVPHRRHQIPGLRQTPYLKIYLLRCDDNDTYKATARKAVREWIKTQASTPQNNTSSSSTTTSSSQEKHDAFEWLVVHVVQDGDGAEKAASTSKWGQRTTSVLEKLKADFNGSSKSSVDRVAQLRLPKPGTTQKPSELSDQIEDLVEKMKNAILASFDLRVAQYEEDIKEKDSQRSLPGWNFCTFFILKEGLARGFENVGLFEDALVGYDELAVGLDSAIHEQLEGSGDHHGSALLTYSKDWNGMAKKALESLPAGGDDPKNEGEGEITPIPGIESSDFPFDSTKKPYREMILASDISIFDFRTYVFSRQLTLLLRAARAPSVVNEDQELFKKEKKPENLMLLSETCERATEFIALAARTLRCDLEYGLAEVDNASKAEIINNIVSSWTYAATSQILSQTTAPSLTLPDTIRAIEKSMESSSSSAAAEIRPDVPKRSSSLITSPAPRPPRPASQDIFDVLAPVHTRPGSDPKPVPSLNPKTGSEQLASGRGELYLLSRRVLEDIAGRRGWKEKWNDLGLLFDSKGAGEGGDMKEISLDDAQLGGTQVPPKPTSSSLCGIDLPGLKTALQSRRAFRALYEELTDQMFRHNIAANRPYSAEMAIADTALLRYRQADYSAAAAHFHQIAPFYGNKHWNVLEGAILEVYARCLKELKKSEEYARMLLRLLAKFAAHTQANLTGHQQKILGTSPILSPVSPYVDELFETSSTLQKEVSASLSDFFADMRVDPVVLHYEDRDGFQVQLYLRFLLGKQIDVDTVKVRLVSANGSQSNEHWIETCARTVVKSTSTRLLIDSSTSLQGKYYVDRIEMRAGNILFTLGGGKHSALPLGLRESLDATDEDGRSYVYCYPPPEGLQARVVSTRLINLEEMRSLELELHSGRNNIKSGTIRVRPATAGLRLRSAEAELVEGDMNITANNESGNIEFSQFGSRSFVRFRIPYTVEENHPMLSARAEVTYETEHGRFSYSSVHNVVSALPISVNVQDIFKDEALFSRFTISPAMMVPLRILGCSIPSSDVYQVESNVREKVAWDVFPNQPASLLYKILPRKDGIASPGAKGSLRLTVEFTCIDDECLDSVEKTFRADIEASEFRRHTSILTSHIIDAFRAQLSTSDMEVVALTREVGTLAYESVRWETLFSALKGPAEDLRKWLVDWHHKHPTITLPPQQPIIPSRRIVIPVDIPEIQVVHTAELRLGPLADAQPTTTHAAVGQMIAAELRLRHTRRWCSPEHQEHAGSALEFAYELHTNPELWLVGGRRRGNFLACEGETTTFAVMLLPQKAGHLLLPGLEIKAFVPASSTPTVVTTPSTTAATTLAAAATATAGSGNAGAPLQRRQIACEVDYRNHGETVQVLPDLRKTTVSLSTSGGSQNGGGSWLVDSERRVYSNNITSQ</sequence>
<dbReference type="GO" id="GO:1990071">
    <property type="term" value="C:TRAPPII protein complex"/>
    <property type="evidence" value="ECO:0007669"/>
    <property type="project" value="InterPro"/>
</dbReference>
<comment type="subcellular location">
    <subcellularLocation>
        <location evidence="1">Golgi apparatus</location>
    </subcellularLocation>
</comment>
<evidence type="ECO:0000256" key="4">
    <source>
        <dbReference type="SAM" id="MobiDB-lite"/>
    </source>
</evidence>
<feature type="domain" description="DUF7077" evidence="7">
    <location>
        <begin position="927"/>
        <end position="1047"/>
    </location>
</feature>
<dbReference type="Pfam" id="PF12584">
    <property type="entry name" value="TRAPPC10"/>
    <property type="match status" value="1"/>
</dbReference>
<dbReference type="Pfam" id="PF24965">
    <property type="entry name" value="TRS130_4HB"/>
    <property type="match status" value="1"/>
</dbReference>
<evidence type="ECO:0000313" key="9">
    <source>
        <dbReference type="EMBL" id="EYE95494.1"/>
    </source>
</evidence>
<evidence type="ECO:0000256" key="1">
    <source>
        <dbReference type="ARBA" id="ARBA00004555"/>
    </source>
</evidence>
<dbReference type="GO" id="GO:0005829">
    <property type="term" value="C:cytosol"/>
    <property type="evidence" value="ECO:0007669"/>
    <property type="project" value="GOC"/>
</dbReference>
<dbReference type="OrthoDB" id="10256906at2759"/>
<dbReference type="STRING" id="1388766.A0A017SFT0"/>
<dbReference type="EMBL" id="KK088422">
    <property type="protein sequence ID" value="EYE95494.1"/>
    <property type="molecule type" value="Genomic_DNA"/>
</dbReference>
<proteinExistence type="predicted"/>
<keyword evidence="3" id="KW-0333">Golgi apparatus</keyword>
<name>A0A017SFT0_ASPRC</name>
<dbReference type="GeneID" id="63699421"/>
<keyword evidence="2" id="KW-0813">Transport</keyword>
<dbReference type="InterPro" id="IPR056916">
    <property type="entry name" value="NTS_TR130"/>
</dbReference>
<dbReference type="InterPro" id="IPR055505">
    <property type="entry name" value="DUF7077"/>
</dbReference>
<evidence type="ECO:0000259" key="6">
    <source>
        <dbReference type="Pfam" id="PF23036"/>
    </source>
</evidence>
<dbReference type="Pfam" id="PF24967">
    <property type="entry name" value="NTS_TR130"/>
    <property type="match status" value="1"/>
</dbReference>
<dbReference type="InterPro" id="IPR056913">
    <property type="entry name" value="TRAPPC10/Trs130_N"/>
</dbReference>
<reference evidence="10" key="1">
    <citation type="journal article" date="2014" name="Nat. Commun.">
        <title>Genomic adaptations of the halophilic Dead Sea filamentous fungus Eurotium rubrum.</title>
        <authorList>
            <person name="Kis-Papo T."/>
            <person name="Weig A.R."/>
            <person name="Riley R."/>
            <person name="Persoh D."/>
            <person name="Salamov A."/>
            <person name="Sun H."/>
            <person name="Lipzen A."/>
            <person name="Wasser S.P."/>
            <person name="Rambold G."/>
            <person name="Grigoriev I.V."/>
            <person name="Nevo E."/>
        </authorList>
    </citation>
    <scope>NUCLEOTIDE SEQUENCE [LARGE SCALE GENOMIC DNA]</scope>
    <source>
        <strain evidence="10">CBS 135680</strain>
    </source>
</reference>
<dbReference type="Proteomes" id="UP000019804">
    <property type="component" value="Unassembled WGS sequence"/>
</dbReference>
<evidence type="ECO:0000259" key="7">
    <source>
        <dbReference type="Pfam" id="PF23274"/>
    </source>
</evidence>
<evidence type="ECO:0000256" key="3">
    <source>
        <dbReference type="ARBA" id="ARBA00023034"/>
    </source>
</evidence>
<dbReference type="InterPro" id="IPR045126">
    <property type="entry name" value="TRAPPC10/Trs130"/>
</dbReference>
<evidence type="ECO:0000256" key="2">
    <source>
        <dbReference type="ARBA" id="ARBA00022448"/>
    </source>
</evidence>
<evidence type="ECO:0008006" key="11">
    <source>
        <dbReference type="Google" id="ProtNLM"/>
    </source>
</evidence>
<dbReference type="RefSeq" id="XP_040639182.1">
    <property type="nucleotide sequence ID" value="XM_040784297.1"/>
</dbReference>
<organism evidence="9 10">
    <name type="scientific">Aspergillus ruber (strain CBS 135680)</name>
    <dbReference type="NCBI Taxonomy" id="1388766"/>
    <lineage>
        <taxon>Eukaryota</taxon>
        <taxon>Fungi</taxon>
        <taxon>Dikarya</taxon>
        <taxon>Ascomycota</taxon>
        <taxon>Pezizomycotina</taxon>
        <taxon>Eurotiomycetes</taxon>
        <taxon>Eurotiomycetidae</taxon>
        <taxon>Eurotiales</taxon>
        <taxon>Aspergillaceae</taxon>
        <taxon>Aspergillus</taxon>
        <taxon>Aspergillus subgen. Aspergillus</taxon>
    </lineage>
</organism>
<feature type="region of interest" description="Disordered" evidence="4">
    <location>
        <begin position="328"/>
        <end position="358"/>
    </location>
</feature>
<evidence type="ECO:0000259" key="5">
    <source>
        <dbReference type="Pfam" id="PF12584"/>
    </source>
</evidence>
<evidence type="ECO:0000259" key="8">
    <source>
        <dbReference type="Pfam" id="PF24967"/>
    </source>
</evidence>
<dbReference type="HOGENOM" id="CLU_001428_1_1_1"/>
<feature type="compositionally biased region" description="Low complexity" evidence="4">
    <location>
        <begin position="132"/>
        <end position="142"/>
    </location>
</feature>
<dbReference type="InterPro" id="IPR022233">
    <property type="entry name" value="TRAPPC10/Trs130_C"/>
</dbReference>
<evidence type="ECO:0000313" key="10">
    <source>
        <dbReference type="Proteomes" id="UP000019804"/>
    </source>
</evidence>
<feature type="region of interest" description="Disordered" evidence="4">
    <location>
        <begin position="61"/>
        <end position="86"/>
    </location>
</feature>
<feature type="domain" description="TRAPPC10/Trs130 N-terminal" evidence="6">
    <location>
        <begin position="10"/>
        <end position="301"/>
    </location>
</feature>
<feature type="region of interest" description="Disordered" evidence="4">
    <location>
        <begin position="493"/>
        <end position="562"/>
    </location>
</feature>
<feature type="region of interest" description="Disordered" evidence="4">
    <location>
        <begin position="122"/>
        <end position="144"/>
    </location>
</feature>
<gene>
    <name evidence="9" type="ORF">EURHEDRAFT_455775</name>
</gene>
<accession>A0A017SFT0</accession>
<dbReference type="Pfam" id="PF23036">
    <property type="entry name" value="TRAPPC10_1st"/>
    <property type="match status" value="2"/>
</dbReference>
<feature type="domain" description="Trs130 NTS" evidence="8">
    <location>
        <begin position="640"/>
        <end position="733"/>
    </location>
</feature>
<feature type="domain" description="TRAPPC10/Trs130 N-terminal" evidence="6">
    <location>
        <begin position="360"/>
        <end position="399"/>
    </location>
</feature>
<dbReference type="PANTHER" id="PTHR13251">
    <property type="entry name" value="EPILEPSY HOLOPROSENCEPHALY CANDIDATE 1/TMEM1"/>
    <property type="match status" value="1"/>
</dbReference>
<dbReference type="GO" id="GO:0006891">
    <property type="term" value="P:intra-Golgi vesicle-mediated transport"/>
    <property type="evidence" value="ECO:0007669"/>
    <property type="project" value="TreeGrafter"/>
</dbReference>
<dbReference type="Pfam" id="PF23274">
    <property type="entry name" value="DUF7077"/>
    <property type="match status" value="1"/>
</dbReference>
<feature type="domain" description="TRAPPC10/Trs130 C-terminal" evidence="5">
    <location>
        <begin position="1253"/>
        <end position="1427"/>
    </location>
</feature>
<protein>
    <recommendedName>
        <fullName evidence="11">Trafficking protein particle complex subunit 10</fullName>
    </recommendedName>
</protein>